<keyword evidence="2" id="KW-0732">Signal</keyword>
<evidence type="ECO:0000313" key="4">
    <source>
        <dbReference type="EMBL" id="LAB70011.1"/>
    </source>
</evidence>
<evidence type="ECO:0000256" key="2">
    <source>
        <dbReference type="SAM" id="SignalP"/>
    </source>
</evidence>
<proteinExistence type="evidence at transcript level"/>
<dbReference type="Pfam" id="PF21164">
    <property type="entry name" value="Dumpy_DPY"/>
    <property type="match status" value="1"/>
</dbReference>
<dbReference type="PROSITE" id="PS50026">
    <property type="entry name" value="EGF_3"/>
    <property type="match status" value="3"/>
</dbReference>
<dbReference type="InterPro" id="IPR003645">
    <property type="entry name" value="Fol_N"/>
</dbReference>
<comment type="caution">
    <text evidence="1">Lacks conserved residue(s) required for the propagation of feature annotation.</text>
</comment>
<keyword evidence="1" id="KW-1015">Disulfide bond</keyword>
<accession>A0A2P2I7M5</accession>
<dbReference type="PANTHER" id="PTHR22963:SF38">
    <property type="entry name" value="LP13770P"/>
    <property type="match status" value="1"/>
</dbReference>
<dbReference type="SMART" id="SM00274">
    <property type="entry name" value="FOLN"/>
    <property type="match status" value="5"/>
</dbReference>
<dbReference type="PANTHER" id="PTHR22963">
    <property type="entry name" value="ENDOGLIN-RELATED"/>
    <property type="match status" value="1"/>
</dbReference>
<reference evidence="4" key="1">
    <citation type="journal article" date="2018" name="Biosci. Biotechnol. Biochem.">
        <title>Polysaccharide hydrolase of the hadal zone amphipods Hirondellea gigas.</title>
        <authorList>
            <person name="Kobayashi H."/>
            <person name="Nagahama T."/>
            <person name="Arai W."/>
            <person name="Sasagawa Y."/>
            <person name="Umeda M."/>
            <person name="Hayashi T."/>
            <person name="Nikaido I."/>
            <person name="Watanabe H."/>
            <person name="Oguri K."/>
            <person name="Kitazato H."/>
            <person name="Fujioka K."/>
            <person name="Kido Y."/>
            <person name="Takami H."/>
        </authorList>
    </citation>
    <scope>NUCLEOTIDE SEQUENCE</scope>
    <source>
        <tissue evidence="4">Whole body</tissue>
    </source>
</reference>
<dbReference type="AlphaFoldDB" id="A0A2P2I7M5"/>
<protein>
    <submittedName>
        <fullName evidence="4">Neurogenic locus notch homolog protein 3-like</fullName>
    </submittedName>
</protein>
<evidence type="ECO:0000256" key="1">
    <source>
        <dbReference type="PROSITE-ProRule" id="PRU00076"/>
    </source>
</evidence>
<feature type="disulfide bond" evidence="1">
    <location>
        <begin position="416"/>
        <end position="426"/>
    </location>
</feature>
<keyword evidence="1" id="KW-0245">EGF-like domain</keyword>
<feature type="domain" description="EGF-like" evidence="3">
    <location>
        <begin position="454"/>
        <end position="498"/>
    </location>
</feature>
<dbReference type="Gene3D" id="2.10.25.10">
    <property type="entry name" value="Laminin"/>
    <property type="match status" value="1"/>
</dbReference>
<feature type="domain" description="EGF-like" evidence="3">
    <location>
        <begin position="413"/>
        <end position="447"/>
    </location>
</feature>
<dbReference type="PROSITE" id="PS01186">
    <property type="entry name" value="EGF_2"/>
    <property type="match status" value="3"/>
</dbReference>
<dbReference type="EMBL" id="IACF01004417">
    <property type="protein sequence ID" value="LAB70011.1"/>
    <property type="molecule type" value="mRNA"/>
</dbReference>
<feature type="signal peptide" evidence="2">
    <location>
        <begin position="1"/>
        <end position="18"/>
    </location>
</feature>
<evidence type="ECO:0000259" key="3">
    <source>
        <dbReference type="PROSITE" id="PS50026"/>
    </source>
</evidence>
<feature type="domain" description="EGF-like" evidence="3">
    <location>
        <begin position="190"/>
        <end position="229"/>
    </location>
</feature>
<feature type="chain" id="PRO_5015134934" evidence="2">
    <location>
        <begin position="19"/>
        <end position="584"/>
    </location>
</feature>
<dbReference type="SUPFAM" id="SSF90148">
    <property type="entry name" value="DPY module"/>
    <property type="match status" value="1"/>
</dbReference>
<dbReference type="SMART" id="SM00181">
    <property type="entry name" value="EGF"/>
    <property type="match status" value="9"/>
</dbReference>
<sequence>MMQLWVIFLVALWGSSRGQRALPISSFKYPSAPLLPIAPLYEYTRIRTPQPLAQSRITTQVFYSASAPTIVRQQHTSIDPCIPTPCGPNTFCEVNSKNIALCKCQTNFVPDGHTINGCKPQCISNYECPDNYRCDTSTTKCVRLCQQNDCGFDANCRPRNHKSVCSCPSGFHGNPDISCSREQVQADPIFTDPCTPNPCGLNAQCRSEGNRAICTCLSRYEGDPLSNCRRSECIASDDCRSHQACQQRRCIDPCNIPGICGTQTECTVRNHQPVCSCRRGYVGDPFTRCRRFDPEELCRPSPCGRNTKCRVQNNRAVCTCIENYIGDPLTVCRPECVVDSECQRNFACSNNRCINPCRQGACGDGALCNVANGRAICTCPQYYLGNPHSRCYPECTEHEACRSYQACYQLKCVDPCVGACGTGADCRVERHKPICSCPKGYTGHPFESCRKFDPADLCRPNPCGRNADCTPGYDKEGNDRPVCTCPRGYVGNPLHGCTRGECEVPQDCPRHKTCYNYQCQSACYTNTGPVCGSGADCTMKNHRPVCSCPRGFIGNPLIRCNIDATSRYTVGRSKRNTFLPAIYD</sequence>
<organism evidence="4">
    <name type="scientific">Hirondellea gigas</name>
    <dbReference type="NCBI Taxonomy" id="1518452"/>
    <lineage>
        <taxon>Eukaryota</taxon>
        <taxon>Metazoa</taxon>
        <taxon>Ecdysozoa</taxon>
        <taxon>Arthropoda</taxon>
        <taxon>Crustacea</taxon>
        <taxon>Multicrustacea</taxon>
        <taxon>Malacostraca</taxon>
        <taxon>Eumalacostraca</taxon>
        <taxon>Peracarida</taxon>
        <taxon>Amphipoda</taxon>
        <taxon>Amphilochidea</taxon>
        <taxon>Lysianassida</taxon>
        <taxon>Lysianassidira</taxon>
        <taxon>Lysianassoidea</taxon>
        <taxon>Lysianassidae</taxon>
        <taxon>Hirondellea</taxon>
    </lineage>
</organism>
<dbReference type="InterPro" id="IPR048407">
    <property type="entry name" value="Dumpy_DPY"/>
</dbReference>
<name>A0A2P2I7M5_9CRUS</name>
<dbReference type="InterPro" id="IPR000742">
    <property type="entry name" value="EGF"/>
</dbReference>